<protein>
    <submittedName>
        <fullName evidence="1">Uncharacterized protein</fullName>
    </submittedName>
</protein>
<sequence>MKQSASLLVTNIHGSPCNLFSGSFSFATPSNLMNAKSFPLASFFLAKYTPDIFPNNEKLFAISPVEQKGCGRIVHGSRLTCNSKVQTSSVAPMGEHDFRLP</sequence>
<dbReference type="Proteomes" id="UP001055811">
    <property type="component" value="Linkage Group LG05"/>
</dbReference>
<gene>
    <name evidence="1" type="ORF">L2E82_28816</name>
</gene>
<comment type="caution">
    <text evidence="1">The sequence shown here is derived from an EMBL/GenBank/DDBJ whole genome shotgun (WGS) entry which is preliminary data.</text>
</comment>
<accession>A0ACB9CWV9</accession>
<organism evidence="1 2">
    <name type="scientific">Cichorium intybus</name>
    <name type="common">Chicory</name>
    <dbReference type="NCBI Taxonomy" id="13427"/>
    <lineage>
        <taxon>Eukaryota</taxon>
        <taxon>Viridiplantae</taxon>
        <taxon>Streptophyta</taxon>
        <taxon>Embryophyta</taxon>
        <taxon>Tracheophyta</taxon>
        <taxon>Spermatophyta</taxon>
        <taxon>Magnoliopsida</taxon>
        <taxon>eudicotyledons</taxon>
        <taxon>Gunneridae</taxon>
        <taxon>Pentapetalae</taxon>
        <taxon>asterids</taxon>
        <taxon>campanulids</taxon>
        <taxon>Asterales</taxon>
        <taxon>Asteraceae</taxon>
        <taxon>Cichorioideae</taxon>
        <taxon>Cichorieae</taxon>
        <taxon>Cichoriinae</taxon>
        <taxon>Cichorium</taxon>
    </lineage>
</organism>
<name>A0ACB9CWV9_CICIN</name>
<reference evidence="1 2" key="2">
    <citation type="journal article" date="2022" name="Mol. Ecol. Resour.">
        <title>The genomes of chicory, endive, great burdock and yacon provide insights into Asteraceae paleo-polyploidization history and plant inulin production.</title>
        <authorList>
            <person name="Fan W."/>
            <person name="Wang S."/>
            <person name="Wang H."/>
            <person name="Wang A."/>
            <person name="Jiang F."/>
            <person name="Liu H."/>
            <person name="Zhao H."/>
            <person name="Xu D."/>
            <person name="Zhang Y."/>
        </authorList>
    </citation>
    <scope>NUCLEOTIDE SEQUENCE [LARGE SCALE GENOMIC DNA]</scope>
    <source>
        <strain evidence="2">cv. Punajuju</strain>
        <tissue evidence="1">Leaves</tissue>
    </source>
</reference>
<reference evidence="2" key="1">
    <citation type="journal article" date="2022" name="Mol. Ecol. Resour.">
        <title>The genomes of chicory, endive, great burdock and yacon provide insights into Asteraceae palaeo-polyploidization history and plant inulin production.</title>
        <authorList>
            <person name="Fan W."/>
            <person name="Wang S."/>
            <person name="Wang H."/>
            <person name="Wang A."/>
            <person name="Jiang F."/>
            <person name="Liu H."/>
            <person name="Zhao H."/>
            <person name="Xu D."/>
            <person name="Zhang Y."/>
        </authorList>
    </citation>
    <scope>NUCLEOTIDE SEQUENCE [LARGE SCALE GENOMIC DNA]</scope>
    <source>
        <strain evidence="2">cv. Punajuju</strain>
    </source>
</reference>
<evidence type="ECO:0000313" key="2">
    <source>
        <dbReference type="Proteomes" id="UP001055811"/>
    </source>
</evidence>
<keyword evidence="2" id="KW-1185">Reference proteome</keyword>
<proteinExistence type="predicted"/>
<evidence type="ECO:0000313" key="1">
    <source>
        <dbReference type="EMBL" id="KAI3738711.1"/>
    </source>
</evidence>
<dbReference type="EMBL" id="CM042013">
    <property type="protein sequence ID" value="KAI3738711.1"/>
    <property type="molecule type" value="Genomic_DNA"/>
</dbReference>